<organism evidence="2 3">
    <name type="scientific">Paracoccus jeotgali</name>
    <dbReference type="NCBI Taxonomy" id="2065379"/>
    <lineage>
        <taxon>Bacteria</taxon>
        <taxon>Pseudomonadati</taxon>
        <taxon>Pseudomonadota</taxon>
        <taxon>Alphaproteobacteria</taxon>
        <taxon>Rhodobacterales</taxon>
        <taxon>Paracoccaceae</taxon>
        <taxon>Paracoccus</taxon>
    </lineage>
</organism>
<dbReference type="InterPro" id="IPR006311">
    <property type="entry name" value="TAT_signal"/>
</dbReference>
<dbReference type="GO" id="GO:0009228">
    <property type="term" value="P:thiamine biosynthetic process"/>
    <property type="evidence" value="ECO:0007669"/>
    <property type="project" value="InterPro"/>
</dbReference>
<dbReference type="Gene3D" id="3.40.190.10">
    <property type="entry name" value="Periplasmic binding protein-like II"/>
    <property type="match status" value="2"/>
</dbReference>
<sequence length="344" mass="36212">MTKSTGISRRAFTLSSLGVGVGVALGLPSMARAQTPVTFAVPAPSALVWLPYWVAVGEGYMKDEGLDTTLEVVDGSASVLQALSSGQAQIGAPGPGPALGARARGVDVKYIYNLYPKSAFGLLVPEDSPITEPAQLKGKVIGVGSTDGAEVSFARGILSEAGMELDRDYSFLVVGDGGMAAVAFLRGEADAYAGGIADVATIARRGLNLREITPDSFLAFFGNGLAMLESEIEAHPEIARGFGRAIVRGMEFASKPENAEAVLAHCAAGSPQEGEDKEFAAALMKVVLDRMIPTEEMRPKGFGYQPPEHWQKVHDSSVESGALSEPLADLDEIYTNEFVEGWNS</sequence>
<dbReference type="EMBL" id="CP025583">
    <property type="protein sequence ID" value="AUM74644.1"/>
    <property type="molecule type" value="Genomic_DNA"/>
</dbReference>
<dbReference type="SUPFAM" id="SSF53850">
    <property type="entry name" value="Periplasmic binding protein-like II"/>
    <property type="match status" value="1"/>
</dbReference>
<dbReference type="InterPro" id="IPR015168">
    <property type="entry name" value="SsuA/THI5"/>
</dbReference>
<dbReference type="KEGG" id="paru:CYR75_10450"/>
<evidence type="ECO:0000313" key="3">
    <source>
        <dbReference type="Proteomes" id="UP000234882"/>
    </source>
</evidence>
<accession>A0A2K9MGC2</accession>
<dbReference type="Proteomes" id="UP000234882">
    <property type="component" value="Chromosome"/>
</dbReference>
<gene>
    <name evidence="2" type="ORF">CYR75_10450</name>
</gene>
<reference evidence="3" key="1">
    <citation type="submission" date="2017-12" db="EMBL/GenBank/DDBJ databases">
        <title>Genomic analysis of Paracoccus sp. CBA4604.</title>
        <authorList>
            <person name="Roh S.W."/>
            <person name="Kim J.Y."/>
            <person name="Kim J.S."/>
        </authorList>
    </citation>
    <scope>NUCLEOTIDE SEQUENCE [LARGE SCALE GENOMIC DNA]</scope>
    <source>
        <strain evidence="3">CBA4604</strain>
    </source>
</reference>
<evidence type="ECO:0000313" key="2">
    <source>
        <dbReference type="EMBL" id="AUM74644.1"/>
    </source>
</evidence>
<keyword evidence="3" id="KW-1185">Reference proteome</keyword>
<proteinExistence type="predicted"/>
<evidence type="ECO:0000259" key="1">
    <source>
        <dbReference type="Pfam" id="PF09084"/>
    </source>
</evidence>
<dbReference type="InterPro" id="IPR027939">
    <property type="entry name" value="NMT1/THI5"/>
</dbReference>
<dbReference type="PANTHER" id="PTHR31528">
    <property type="entry name" value="4-AMINO-5-HYDROXYMETHYL-2-METHYLPYRIMIDINE PHOSPHATE SYNTHASE THI11-RELATED"/>
    <property type="match status" value="1"/>
</dbReference>
<dbReference type="Pfam" id="PF09084">
    <property type="entry name" value="NMT1"/>
    <property type="match status" value="1"/>
</dbReference>
<name>A0A2K9MGC2_9RHOB</name>
<feature type="domain" description="SsuA/THI5-like" evidence="1">
    <location>
        <begin position="51"/>
        <end position="259"/>
    </location>
</feature>
<protein>
    <submittedName>
        <fullName evidence="2">ABC transporter substrate-binding protein</fullName>
    </submittedName>
</protein>
<dbReference type="PANTHER" id="PTHR31528:SF15">
    <property type="entry name" value="RIBOFLAVIN-BINDING PROTEIN RIBY"/>
    <property type="match status" value="1"/>
</dbReference>
<dbReference type="OrthoDB" id="6522570at2"/>
<dbReference type="AlphaFoldDB" id="A0A2K9MGC2"/>
<dbReference type="PROSITE" id="PS51318">
    <property type="entry name" value="TAT"/>
    <property type="match status" value="1"/>
</dbReference>